<sequence length="37" mass="4059">MDHRPPALARSRQSVRDPKLRRATVTGRSAVATLEAS</sequence>
<evidence type="ECO:0000256" key="1">
    <source>
        <dbReference type="SAM" id="MobiDB-lite"/>
    </source>
</evidence>
<gene>
    <name evidence="2" type="ORF">AA23TX_07559</name>
</gene>
<evidence type="ECO:0000313" key="3">
    <source>
        <dbReference type="Proteomes" id="UP000399805"/>
    </source>
</evidence>
<evidence type="ECO:0000313" key="2">
    <source>
        <dbReference type="EMBL" id="VVJ22642.1"/>
    </source>
</evidence>
<dbReference type="EMBL" id="CABVGP010000003">
    <property type="protein sequence ID" value="VVJ22642.1"/>
    <property type="molecule type" value="Genomic_DNA"/>
</dbReference>
<proteinExistence type="predicted"/>
<name>A0A6I8M1W3_9PSEU</name>
<reference evidence="2 3" key="1">
    <citation type="submission" date="2019-09" db="EMBL/GenBank/DDBJ databases">
        <authorList>
            <person name="Leyn A S."/>
        </authorList>
    </citation>
    <scope>NUCLEOTIDE SEQUENCE [LARGE SCALE GENOMIC DNA]</scope>
    <source>
        <strain evidence="2">AA231_1</strain>
    </source>
</reference>
<dbReference type="AlphaFoldDB" id="A0A6I8M1W3"/>
<accession>A0A6I8M1W3</accession>
<feature type="region of interest" description="Disordered" evidence="1">
    <location>
        <begin position="1"/>
        <end position="37"/>
    </location>
</feature>
<dbReference type="Proteomes" id="UP000399805">
    <property type="component" value="Unassembled WGS sequence"/>
</dbReference>
<organism evidence="2 3">
    <name type="scientific">Amycolatopsis camponoti</name>
    <dbReference type="NCBI Taxonomy" id="2606593"/>
    <lineage>
        <taxon>Bacteria</taxon>
        <taxon>Bacillati</taxon>
        <taxon>Actinomycetota</taxon>
        <taxon>Actinomycetes</taxon>
        <taxon>Pseudonocardiales</taxon>
        <taxon>Pseudonocardiaceae</taxon>
        <taxon>Amycolatopsis</taxon>
    </lineage>
</organism>
<keyword evidence="3" id="KW-1185">Reference proteome</keyword>
<protein>
    <submittedName>
        <fullName evidence="2">Uncharacterized protein</fullName>
    </submittedName>
</protein>